<protein>
    <submittedName>
        <fullName evidence="1">Uncharacterized protein</fullName>
    </submittedName>
</protein>
<name>A0A834MTB8_VESGE</name>
<evidence type="ECO:0000313" key="2">
    <source>
        <dbReference type="Proteomes" id="UP000617340"/>
    </source>
</evidence>
<organism evidence="1 2">
    <name type="scientific">Vespula germanica</name>
    <name type="common">German yellow jacket</name>
    <name type="synonym">Paravespula germanica</name>
    <dbReference type="NCBI Taxonomy" id="30212"/>
    <lineage>
        <taxon>Eukaryota</taxon>
        <taxon>Metazoa</taxon>
        <taxon>Ecdysozoa</taxon>
        <taxon>Arthropoda</taxon>
        <taxon>Hexapoda</taxon>
        <taxon>Insecta</taxon>
        <taxon>Pterygota</taxon>
        <taxon>Neoptera</taxon>
        <taxon>Endopterygota</taxon>
        <taxon>Hymenoptera</taxon>
        <taxon>Apocrita</taxon>
        <taxon>Aculeata</taxon>
        <taxon>Vespoidea</taxon>
        <taxon>Vespidae</taxon>
        <taxon>Vespinae</taxon>
        <taxon>Vespula</taxon>
    </lineage>
</organism>
<keyword evidence="2" id="KW-1185">Reference proteome</keyword>
<dbReference type="AlphaFoldDB" id="A0A834MTB8"/>
<reference evidence="1" key="1">
    <citation type="journal article" date="2020" name="G3 (Bethesda)">
        <title>High-Quality Assemblies for Three Invasive Social Wasps from the &lt;i&gt;Vespula&lt;/i&gt; Genus.</title>
        <authorList>
            <person name="Harrop T.W.R."/>
            <person name="Guhlin J."/>
            <person name="McLaughlin G.M."/>
            <person name="Permina E."/>
            <person name="Stockwell P."/>
            <person name="Gilligan J."/>
            <person name="Le Lec M.F."/>
            <person name="Gruber M.A.M."/>
            <person name="Quinn O."/>
            <person name="Lovegrove M."/>
            <person name="Duncan E.J."/>
            <person name="Remnant E.J."/>
            <person name="Van Eeckhoven J."/>
            <person name="Graham B."/>
            <person name="Knapp R.A."/>
            <person name="Langford K.W."/>
            <person name="Kronenberg Z."/>
            <person name="Press M.O."/>
            <person name="Eacker S.M."/>
            <person name="Wilson-Rankin E.E."/>
            <person name="Purcell J."/>
            <person name="Lester P.J."/>
            <person name="Dearden P.K."/>
        </authorList>
    </citation>
    <scope>NUCLEOTIDE SEQUENCE</scope>
    <source>
        <strain evidence="1">Linc-1</strain>
    </source>
</reference>
<dbReference type="Proteomes" id="UP000617340">
    <property type="component" value="Unassembled WGS sequence"/>
</dbReference>
<gene>
    <name evidence="1" type="ORF">HZH68_014077</name>
</gene>
<accession>A0A834MTB8</accession>
<dbReference type="EMBL" id="JACSDZ010000017">
    <property type="protein sequence ID" value="KAF7384465.1"/>
    <property type="molecule type" value="Genomic_DNA"/>
</dbReference>
<evidence type="ECO:0000313" key="1">
    <source>
        <dbReference type="EMBL" id="KAF7384465.1"/>
    </source>
</evidence>
<proteinExistence type="predicted"/>
<comment type="caution">
    <text evidence="1">The sequence shown here is derived from an EMBL/GenBank/DDBJ whole genome shotgun (WGS) entry which is preliminary data.</text>
</comment>
<sequence length="107" mass="12699">MVVVEVMTGDEKKRIERRNREIKLELIDHFVRKKVSRRNIIIHVERYTSQRVILPVPDDPFTANDTYNFLRAIHHPIEFRSVAYGVNTKGRCERKVPEYGMEWDGMG</sequence>